<evidence type="ECO:0000256" key="1">
    <source>
        <dbReference type="SAM" id="MobiDB-lite"/>
    </source>
</evidence>
<name>A0AAQ3PPJ1_PASNO</name>
<evidence type="ECO:0000313" key="2">
    <source>
        <dbReference type="EMBL" id="WVZ50224.1"/>
    </source>
</evidence>
<accession>A0AAQ3PPJ1</accession>
<dbReference type="Proteomes" id="UP001341281">
    <property type="component" value="Chromosome 01"/>
</dbReference>
<proteinExistence type="predicted"/>
<feature type="region of interest" description="Disordered" evidence="1">
    <location>
        <begin position="178"/>
        <end position="213"/>
    </location>
</feature>
<evidence type="ECO:0000313" key="3">
    <source>
        <dbReference type="Proteomes" id="UP001341281"/>
    </source>
</evidence>
<organism evidence="2 3">
    <name type="scientific">Paspalum notatum var. saurae</name>
    <dbReference type="NCBI Taxonomy" id="547442"/>
    <lineage>
        <taxon>Eukaryota</taxon>
        <taxon>Viridiplantae</taxon>
        <taxon>Streptophyta</taxon>
        <taxon>Embryophyta</taxon>
        <taxon>Tracheophyta</taxon>
        <taxon>Spermatophyta</taxon>
        <taxon>Magnoliopsida</taxon>
        <taxon>Liliopsida</taxon>
        <taxon>Poales</taxon>
        <taxon>Poaceae</taxon>
        <taxon>PACMAD clade</taxon>
        <taxon>Panicoideae</taxon>
        <taxon>Andropogonodae</taxon>
        <taxon>Paspaleae</taxon>
        <taxon>Paspalinae</taxon>
        <taxon>Paspalum</taxon>
    </lineage>
</organism>
<protein>
    <submittedName>
        <fullName evidence="2">Uncharacterized protein</fullName>
    </submittedName>
</protein>
<reference evidence="2 3" key="1">
    <citation type="submission" date="2024-02" db="EMBL/GenBank/DDBJ databases">
        <title>High-quality chromosome-scale genome assembly of Pensacola bahiagrass (Paspalum notatum Flugge var. saurae).</title>
        <authorList>
            <person name="Vega J.M."/>
            <person name="Podio M."/>
            <person name="Orjuela J."/>
            <person name="Siena L.A."/>
            <person name="Pessino S.C."/>
            <person name="Combes M.C."/>
            <person name="Mariac C."/>
            <person name="Albertini E."/>
            <person name="Pupilli F."/>
            <person name="Ortiz J.P.A."/>
            <person name="Leblanc O."/>
        </authorList>
    </citation>
    <scope>NUCLEOTIDE SEQUENCE [LARGE SCALE GENOMIC DNA]</scope>
    <source>
        <strain evidence="2">R1</strain>
        <tissue evidence="2">Leaf</tissue>
    </source>
</reference>
<dbReference type="EMBL" id="CP144745">
    <property type="protein sequence ID" value="WVZ50224.1"/>
    <property type="molecule type" value="Genomic_DNA"/>
</dbReference>
<keyword evidence="3" id="KW-1185">Reference proteome</keyword>
<dbReference type="EMBL" id="CP144745">
    <property type="protein sequence ID" value="WVZ50223.1"/>
    <property type="molecule type" value="Genomic_DNA"/>
</dbReference>
<gene>
    <name evidence="2" type="ORF">U9M48_001498</name>
</gene>
<sequence length="268" mass="28991">MASLEARTVAQHSSPGEQGLLFGGSLRRVLHGVDTIVRPARCWLEGLSAVAAWIFNHRFQLRQVVRLLVPPLKPHHRFSASKSPATHLTLPLLLVVGFHQWSSKSPTAHLTLPLLQAVGFHRWSLVPQAFECKQKWGLCIRPARRSNQARWRRASSPAPGGGSILPGTKAVAAHLLPAPRRQPSSLRRRSGGGVPPSPAEKAEVPPLHGQATTPLHDASQLWCSAALVIASCGKGQGKSAHAVRRARRRSPNDHAAVPFPASQVTLPL</sequence>
<dbReference type="AlphaFoldDB" id="A0AAQ3PPJ1"/>
<feature type="region of interest" description="Disordered" evidence="1">
    <location>
        <begin position="246"/>
        <end position="268"/>
    </location>
</feature>